<feature type="region of interest" description="Disordered" evidence="1">
    <location>
        <begin position="98"/>
        <end position="125"/>
    </location>
</feature>
<keyword evidence="3" id="KW-1185">Reference proteome</keyword>
<accession>A0A7W6J916</accession>
<comment type="caution">
    <text evidence="2">The sequence shown here is derived from an EMBL/GenBank/DDBJ whole genome shotgun (WGS) entry which is preliminary data.</text>
</comment>
<evidence type="ECO:0000256" key="1">
    <source>
        <dbReference type="SAM" id="MobiDB-lite"/>
    </source>
</evidence>
<organism evidence="2 3">
    <name type="scientific">Gellertiella hungarica</name>
    <dbReference type="NCBI Taxonomy" id="1572859"/>
    <lineage>
        <taxon>Bacteria</taxon>
        <taxon>Pseudomonadati</taxon>
        <taxon>Pseudomonadota</taxon>
        <taxon>Alphaproteobacteria</taxon>
        <taxon>Hyphomicrobiales</taxon>
        <taxon>Rhizobiaceae</taxon>
        <taxon>Gellertiella</taxon>
    </lineage>
</organism>
<feature type="region of interest" description="Disordered" evidence="1">
    <location>
        <begin position="147"/>
        <end position="174"/>
    </location>
</feature>
<feature type="region of interest" description="Disordered" evidence="1">
    <location>
        <begin position="1"/>
        <end position="34"/>
    </location>
</feature>
<dbReference type="AlphaFoldDB" id="A0A7W6J916"/>
<proteinExistence type="predicted"/>
<dbReference type="EMBL" id="JACIEZ010000013">
    <property type="protein sequence ID" value="MBB4067006.1"/>
    <property type="molecule type" value="Genomic_DNA"/>
</dbReference>
<feature type="compositionally biased region" description="Polar residues" evidence="1">
    <location>
        <begin position="98"/>
        <end position="114"/>
    </location>
</feature>
<reference evidence="2 3" key="1">
    <citation type="submission" date="2020-08" db="EMBL/GenBank/DDBJ databases">
        <title>Genomic Encyclopedia of Type Strains, Phase IV (KMG-IV): sequencing the most valuable type-strain genomes for metagenomic binning, comparative biology and taxonomic classification.</title>
        <authorList>
            <person name="Goeker M."/>
        </authorList>
    </citation>
    <scope>NUCLEOTIDE SEQUENCE [LARGE SCALE GENOMIC DNA]</scope>
    <source>
        <strain evidence="2 3">DSM 29853</strain>
    </source>
</reference>
<gene>
    <name evidence="2" type="ORF">GGR23_004233</name>
</gene>
<protein>
    <submittedName>
        <fullName evidence="2">Uncharacterized protein</fullName>
    </submittedName>
</protein>
<evidence type="ECO:0000313" key="3">
    <source>
        <dbReference type="Proteomes" id="UP000528286"/>
    </source>
</evidence>
<feature type="compositionally biased region" description="Basic and acidic residues" evidence="1">
    <location>
        <begin position="1"/>
        <end position="11"/>
    </location>
</feature>
<name>A0A7W6J916_9HYPH</name>
<evidence type="ECO:0000313" key="2">
    <source>
        <dbReference type="EMBL" id="MBB4067006.1"/>
    </source>
</evidence>
<dbReference type="Proteomes" id="UP000528286">
    <property type="component" value="Unassembled WGS sequence"/>
</dbReference>
<feature type="compositionally biased region" description="Polar residues" evidence="1">
    <location>
        <begin position="148"/>
        <end position="162"/>
    </location>
</feature>
<sequence length="187" mass="20582">MPSRGKLEHGQLSEPCIANHARSGPPVSRGRFQPTGSDELDLHLVDRFLTRVVCSGAFRFRNGTHREQKTCAFPPPRFVQIDRERVVIFTGDRSDSISASIPETATSLSESNRAGSLAPKAPGRELAPHQFPSRPVTLVRVNAPCSAKRNSATSVSRSTQRIVKQRDTSATHHRSKTRFTSGMRAIV</sequence>